<dbReference type="EMBL" id="FNRM01000010">
    <property type="protein sequence ID" value="SEA95739.1"/>
    <property type="molecule type" value="Genomic_DNA"/>
</dbReference>
<organism evidence="2 3">
    <name type="scientific">Alkalimonas amylolytica</name>
    <dbReference type="NCBI Taxonomy" id="152573"/>
    <lineage>
        <taxon>Bacteria</taxon>
        <taxon>Pseudomonadati</taxon>
        <taxon>Pseudomonadota</taxon>
        <taxon>Gammaproteobacteria</taxon>
        <taxon>Alkalimonas</taxon>
    </lineage>
</organism>
<name>A0A1H4FEF6_ALKAM</name>
<dbReference type="InterPro" id="IPR046634">
    <property type="entry name" value="DUF6746"/>
</dbReference>
<dbReference type="Proteomes" id="UP000198773">
    <property type="component" value="Unassembled WGS sequence"/>
</dbReference>
<dbReference type="OrthoDB" id="5975812at2"/>
<dbReference type="RefSeq" id="WP_091344749.1">
    <property type="nucleotide sequence ID" value="NZ_FNRM01000010.1"/>
</dbReference>
<sequence>MRLKTFVCTVLLSLSTAAMAHSDRPDHFEGLPANTLTEAVQNFSVYNAKLAELVALGSLTPTQLHEVHQMTYTLENALEKMQAELAILAEVLEEVHVASEYSDAAKVKARGQVYLDTARKLVP</sequence>
<proteinExistence type="predicted"/>
<dbReference type="Pfam" id="PF20531">
    <property type="entry name" value="DUF6746"/>
    <property type="match status" value="1"/>
</dbReference>
<evidence type="ECO:0008006" key="4">
    <source>
        <dbReference type="Google" id="ProtNLM"/>
    </source>
</evidence>
<keyword evidence="1" id="KW-0732">Signal</keyword>
<reference evidence="2 3" key="1">
    <citation type="submission" date="2016-10" db="EMBL/GenBank/DDBJ databases">
        <authorList>
            <person name="de Groot N.N."/>
        </authorList>
    </citation>
    <scope>NUCLEOTIDE SEQUENCE [LARGE SCALE GENOMIC DNA]</scope>
    <source>
        <strain evidence="2 3">CGMCC 1.3430</strain>
    </source>
</reference>
<protein>
    <recommendedName>
        <fullName evidence="4">Soluble cytochrome b562</fullName>
    </recommendedName>
</protein>
<gene>
    <name evidence="2" type="ORF">SAMN04488051_11029</name>
</gene>
<accession>A0A1H4FEF6</accession>
<evidence type="ECO:0000313" key="3">
    <source>
        <dbReference type="Proteomes" id="UP000198773"/>
    </source>
</evidence>
<dbReference type="AlphaFoldDB" id="A0A1H4FEF6"/>
<keyword evidence="3" id="KW-1185">Reference proteome</keyword>
<evidence type="ECO:0000313" key="2">
    <source>
        <dbReference type="EMBL" id="SEA95739.1"/>
    </source>
</evidence>
<feature type="chain" id="PRO_5011604488" description="Soluble cytochrome b562" evidence="1">
    <location>
        <begin position="21"/>
        <end position="123"/>
    </location>
</feature>
<evidence type="ECO:0000256" key="1">
    <source>
        <dbReference type="SAM" id="SignalP"/>
    </source>
</evidence>
<dbReference type="STRING" id="152573.SAMN04488051_11029"/>
<feature type="signal peptide" evidence="1">
    <location>
        <begin position="1"/>
        <end position="20"/>
    </location>
</feature>